<evidence type="ECO:0000313" key="2">
    <source>
        <dbReference type="EMBL" id="XBG60009.1"/>
    </source>
</evidence>
<dbReference type="EMBL" id="CP157199">
    <property type="protein sequence ID" value="XBG60009.1"/>
    <property type="molecule type" value="Genomic_DNA"/>
</dbReference>
<dbReference type="Pfam" id="PF00583">
    <property type="entry name" value="Acetyltransf_1"/>
    <property type="match status" value="1"/>
</dbReference>
<proteinExistence type="predicted"/>
<evidence type="ECO:0000259" key="1">
    <source>
        <dbReference type="PROSITE" id="PS51186"/>
    </source>
</evidence>
<dbReference type="InterPro" id="IPR016181">
    <property type="entry name" value="Acyl_CoA_acyltransferase"/>
</dbReference>
<protein>
    <submittedName>
        <fullName evidence="2">GNAT family N-acetyltransferase</fullName>
    </submittedName>
</protein>
<dbReference type="Gene3D" id="3.40.630.30">
    <property type="match status" value="1"/>
</dbReference>
<gene>
    <name evidence="2" type="ORF">ABGB03_09050</name>
</gene>
<reference evidence="2" key="1">
    <citation type="submission" date="2024-05" db="EMBL/GenBank/DDBJ databases">
        <title>Pontimicrobium maritimus sp. nov., isolated form sea water.</title>
        <authorList>
            <person name="Muhammad N."/>
            <person name="Vuong T.Q."/>
            <person name="Han H.L."/>
            <person name="Kim S.-G."/>
        </authorList>
    </citation>
    <scope>NUCLEOTIDE SEQUENCE</scope>
    <source>
        <strain evidence="2">SW4</strain>
    </source>
</reference>
<sequence length="164" mass="19091">MLEFLSATSKKHFNTIAKLANIVWHEHYTPIIGKDQVEYMVAKFQTSEAMQKQNKDGYEYYIIRYDKNNVGYLSIKQNKDDLFLSKIYILKEFRGKKIGKSAFNFIEEKAKNYQCKTISLTVNKGNVNTIKAYEKSGFKNIEAIVIDIGNGFVMDDYRMVKNLI</sequence>
<dbReference type="SUPFAM" id="SSF55729">
    <property type="entry name" value="Acyl-CoA N-acyltransferases (Nat)"/>
    <property type="match status" value="1"/>
</dbReference>
<feature type="domain" description="N-acetyltransferase" evidence="1">
    <location>
        <begin position="2"/>
        <end position="164"/>
    </location>
</feature>
<name>A0AAU7BPB6_9FLAO</name>
<dbReference type="PROSITE" id="PS51186">
    <property type="entry name" value="GNAT"/>
    <property type="match status" value="1"/>
</dbReference>
<dbReference type="AlphaFoldDB" id="A0AAU7BPB6"/>
<accession>A0AAU7BPB6</accession>
<dbReference type="PANTHER" id="PTHR43617">
    <property type="entry name" value="L-AMINO ACID N-ACETYLTRANSFERASE"/>
    <property type="match status" value="1"/>
</dbReference>
<organism evidence="2">
    <name type="scientific">Pontimicrobium sp. SW4</name>
    <dbReference type="NCBI Taxonomy" id="3153519"/>
    <lineage>
        <taxon>Bacteria</taxon>
        <taxon>Pseudomonadati</taxon>
        <taxon>Bacteroidota</taxon>
        <taxon>Flavobacteriia</taxon>
        <taxon>Flavobacteriales</taxon>
        <taxon>Flavobacteriaceae</taxon>
        <taxon>Pontimicrobium</taxon>
    </lineage>
</organism>
<dbReference type="InterPro" id="IPR050276">
    <property type="entry name" value="MshD_Acetyltransferase"/>
</dbReference>
<dbReference type="GO" id="GO:0016747">
    <property type="term" value="F:acyltransferase activity, transferring groups other than amino-acyl groups"/>
    <property type="evidence" value="ECO:0007669"/>
    <property type="project" value="InterPro"/>
</dbReference>
<dbReference type="RefSeq" id="WP_347922097.1">
    <property type="nucleotide sequence ID" value="NZ_CP157199.1"/>
</dbReference>
<dbReference type="CDD" id="cd04301">
    <property type="entry name" value="NAT_SF"/>
    <property type="match status" value="1"/>
</dbReference>
<dbReference type="InterPro" id="IPR000182">
    <property type="entry name" value="GNAT_dom"/>
</dbReference>